<keyword evidence="3" id="KW-1185">Reference proteome</keyword>
<dbReference type="Pfam" id="PF11249">
    <property type="entry name" value="DUF3047"/>
    <property type="match status" value="1"/>
</dbReference>
<organism evidence="2 3">
    <name type="scientific">Oleiagrimonas citrea</name>
    <dbReference type="NCBI Taxonomy" id="1665687"/>
    <lineage>
        <taxon>Bacteria</taxon>
        <taxon>Pseudomonadati</taxon>
        <taxon>Pseudomonadota</taxon>
        <taxon>Gammaproteobacteria</taxon>
        <taxon>Lysobacterales</taxon>
        <taxon>Rhodanobacteraceae</taxon>
        <taxon>Oleiagrimonas</taxon>
    </lineage>
</organism>
<gene>
    <name evidence="2" type="ORF">HF690_09590</name>
</gene>
<proteinExistence type="predicted"/>
<feature type="signal peptide" evidence="1">
    <location>
        <begin position="1"/>
        <end position="29"/>
    </location>
</feature>
<dbReference type="AlphaFoldDB" id="A0A846ZP31"/>
<reference evidence="2 3" key="1">
    <citation type="journal article" date="2017" name="Int. J. Syst. Evol. Microbiol.">
        <title>Oleiagrimonas citrea sp. nov., a marine bacterium isolated from tidal flat sediment and emended description of the genus Oleiagrimonas Fang et al. 2015 and Oleiagrimonas soli.</title>
        <authorList>
            <person name="Yang S.H."/>
            <person name="Seo H.S."/>
            <person name="Seong C.N."/>
            <person name="Kwon K.K."/>
        </authorList>
    </citation>
    <scope>NUCLEOTIDE SEQUENCE [LARGE SCALE GENOMIC DNA]</scope>
    <source>
        <strain evidence="2 3">MEBiC09124</strain>
    </source>
</reference>
<comment type="caution">
    <text evidence="2">The sequence shown here is derived from an EMBL/GenBank/DDBJ whole genome shotgun (WGS) entry which is preliminary data.</text>
</comment>
<evidence type="ECO:0000313" key="3">
    <source>
        <dbReference type="Proteomes" id="UP000541636"/>
    </source>
</evidence>
<dbReference type="InterPro" id="IPR021409">
    <property type="entry name" value="DUF3047"/>
</dbReference>
<accession>A0A846ZP31</accession>
<name>A0A846ZP31_9GAMM</name>
<keyword evidence="1" id="KW-0732">Signal</keyword>
<dbReference type="EMBL" id="JAAZQD010000003">
    <property type="protein sequence ID" value="NKZ39201.1"/>
    <property type="molecule type" value="Genomic_DNA"/>
</dbReference>
<sequence length="258" mass="27523">MLPEKRLKILFSLLLGTSVALTPAPHAGAALRFSTDAPGTALPSGWRDYAMSRHRPAAPTTLMRENGKTVLSIDTDKNAAAVAHKLDLPASTLLSWRWKVDHSVAAADMTRRSGDDSAARVYVFFAVPRSSLSLYQRMKLSLAEHVLGHPLPTAALCYVWDNRHAVGTIAPSPFFSGVRTIVLQSGNRHAGAWQPETRDLAADFRAAFGHKAPPITGIALAADSDNTGGNAHAWFGDITLTPDATRNASTAARAGNAP</sequence>
<evidence type="ECO:0000313" key="2">
    <source>
        <dbReference type="EMBL" id="NKZ39201.1"/>
    </source>
</evidence>
<dbReference type="Proteomes" id="UP000541636">
    <property type="component" value="Unassembled WGS sequence"/>
</dbReference>
<protein>
    <submittedName>
        <fullName evidence="2">DUF3047 domain-containing protein</fullName>
    </submittedName>
</protein>
<feature type="chain" id="PRO_5033009993" evidence="1">
    <location>
        <begin position="30"/>
        <end position="258"/>
    </location>
</feature>
<evidence type="ECO:0000256" key="1">
    <source>
        <dbReference type="SAM" id="SignalP"/>
    </source>
</evidence>